<dbReference type="EMBL" id="JANBVN010000007">
    <property type="protein sequence ID" value="KAJ9164981.1"/>
    <property type="molecule type" value="Genomic_DNA"/>
</dbReference>
<keyword evidence="7" id="KW-0482">Metalloprotease</keyword>
<name>A0AA38SJG8_9PEZI</name>
<dbReference type="GO" id="GO:0046872">
    <property type="term" value="F:metal ion binding"/>
    <property type="evidence" value="ECO:0007669"/>
    <property type="project" value="UniProtKB-KW"/>
</dbReference>
<evidence type="ECO:0000256" key="2">
    <source>
        <dbReference type="ARBA" id="ARBA00007357"/>
    </source>
</evidence>
<keyword evidence="9" id="KW-0472">Membrane</keyword>
<evidence type="ECO:0000256" key="1">
    <source>
        <dbReference type="ARBA" id="ARBA00001947"/>
    </source>
</evidence>
<organism evidence="12 13">
    <name type="scientific">Coniochaeta hoffmannii</name>
    <dbReference type="NCBI Taxonomy" id="91930"/>
    <lineage>
        <taxon>Eukaryota</taxon>
        <taxon>Fungi</taxon>
        <taxon>Dikarya</taxon>
        <taxon>Ascomycota</taxon>
        <taxon>Pezizomycotina</taxon>
        <taxon>Sordariomycetes</taxon>
        <taxon>Sordariomycetidae</taxon>
        <taxon>Coniochaetales</taxon>
        <taxon>Coniochaetaceae</taxon>
        <taxon>Coniochaeta</taxon>
    </lineage>
</organism>
<proteinExistence type="inferred from homology"/>
<gene>
    <name evidence="12" type="ORF">NKR19_g833</name>
</gene>
<dbReference type="InterPro" id="IPR008753">
    <property type="entry name" value="Peptidase_M13_N"/>
</dbReference>
<evidence type="ECO:0000256" key="6">
    <source>
        <dbReference type="ARBA" id="ARBA00022833"/>
    </source>
</evidence>
<evidence type="ECO:0000256" key="3">
    <source>
        <dbReference type="ARBA" id="ARBA00022670"/>
    </source>
</evidence>
<keyword evidence="6" id="KW-0862">Zinc</keyword>
<dbReference type="GO" id="GO:0004222">
    <property type="term" value="F:metalloendopeptidase activity"/>
    <property type="evidence" value="ECO:0007669"/>
    <property type="project" value="InterPro"/>
</dbReference>
<dbReference type="Gene3D" id="3.40.390.10">
    <property type="entry name" value="Collagenase (Catalytic Domain)"/>
    <property type="match status" value="1"/>
</dbReference>
<evidence type="ECO:0000313" key="13">
    <source>
        <dbReference type="Proteomes" id="UP001174691"/>
    </source>
</evidence>
<dbReference type="InterPro" id="IPR042089">
    <property type="entry name" value="Peptidase_M13_dom_2"/>
</dbReference>
<reference evidence="12" key="1">
    <citation type="submission" date="2022-07" db="EMBL/GenBank/DDBJ databases">
        <title>Fungi with potential for degradation of polypropylene.</title>
        <authorList>
            <person name="Gostincar C."/>
        </authorList>
    </citation>
    <scope>NUCLEOTIDE SEQUENCE</scope>
    <source>
        <strain evidence="12">EXF-13287</strain>
    </source>
</reference>
<dbReference type="AlphaFoldDB" id="A0AA38SJG8"/>
<dbReference type="Pfam" id="PF01431">
    <property type="entry name" value="Peptidase_M13"/>
    <property type="match status" value="1"/>
</dbReference>
<dbReference type="Gene3D" id="1.10.1380.10">
    <property type="entry name" value="Neutral endopeptidase , domain2"/>
    <property type="match status" value="1"/>
</dbReference>
<dbReference type="SUPFAM" id="SSF55486">
    <property type="entry name" value="Metalloproteases ('zincins'), catalytic domain"/>
    <property type="match status" value="1"/>
</dbReference>
<dbReference type="PROSITE" id="PS51885">
    <property type="entry name" value="NEPRILYSIN"/>
    <property type="match status" value="1"/>
</dbReference>
<feature type="domain" description="Peptidase M13 C-terminal" evidence="10">
    <location>
        <begin position="597"/>
        <end position="798"/>
    </location>
</feature>
<dbReference type="InterPro" id="IPR018497">
    <property type="entry name" value="Peptidase_M13_C"/>
</dbReference>
<dbReference type="PRINTS" id="PR00786">
    <property type="entry name" value="NEPRILYSIN"/>
</dbReference>
<evidence type="ECO:0000256" key="7">
    <source>
        <dbReference type="ARBA" id="ARBA00023049"/>
    </source>
</evidence>
<evidence type="ECO:0000256" key="8">
    <source>
        <dbReference type="SAM" id="MobiDB-lite"/>
    </source>
</evidence>
<feature type="domain" description="Peptidase M13 N-terminal" evidence="11">
    <location>
        <begin position="123"/>
        <end position="536"/>
    </location>
</feature>
<keyword evidence="4" id="KW-0479">Metal-binding</keyword>
<comment type="caution">
    <text evidence="12">The sequence shown here is derived from an EMBL/GenBank/DDBJ whole genome shotgun (WGS) entry which is preliminary data.</text>
</comment>
<keyword evidence="13" id="KW-1185">Reference proteome</keyword>
<protein>
    <submittedName>
        <fullName evidence="12">Zincin</fullName>
    </submittedName>
</protein>
<feature type="region of interest" description="Disordered" evidence="8">
    <location>
        <begin position="1"/>
        <end position="48"/>
    </location>
</feature>
<keyword evidence="9" id="KW-1133">Transmembrane helix</keyword>
<evidence type="ECO:0000259" key="10">
    <source>
        <dbReference type="Pfam" id="PF01431"/>
    </source>
</evidence>
<evidence type="ECO:0000259" key="11">
    <source>
        <dbReference type="Pfam" id="PF05649"/>
    </source>
</evidence>
<comment type="cofactor">
    <cofactor evidence="1">
        <name>Zn(2+)</name>
        <dbReference type="ChEBI" id="CHEBI:29105"/>
    </cofactor>
</comment>
<dbReference type="Proteomes" id="UP001174691">
    <property type="component" value="Unassembled WGS sequence"/>
</dbReference>
<keyword evidence="9" id="KW-0812">Transmembrane</keyword>
<keyword evidence="3" id="KW-0645">Protease</keyword>
<sequence>MANTQDIQASLAGVGSDSAPAARPDERTPLLGQDAGQSSSAGAGAAAGGTFSENIRKWRRQRWASTLFAFVLVATIVTLTLVFGVFGKNKMHASNALCLTPACVHLASELLYNLSPDYKNIDPCTDFDKYVCDGWRDRHDLRPDQGSTNSLNTMTDSNNMILRHVLESPYPETSDHSFFSPMKLTVRSSNVDQDNFNEMQRAYNACMAVDAIKQVGITPLQDLLGQLTKVFAVDDSEYGTGVQLQATDAKDISDAILLLEHLNIPHFLSMYVGADDKNPDSQVIFAGPRYGVGLPSPSYYEDAATVSGYQSAMAEVLKGAFPGPGASKAADKLAEAVVQLETTIAAATPPLEDLRDSSKSYNPLSLKDTASLIPILGLDHVLTSLVPSNYTLNRMITQFPDFFANLSDIISSSGKDTVQTFLSWKIIQATAGRVEAPEIKPYTRFMNQLSGKDPDAVTDRWRTCISHIDSGLGWILSRFFVEKAFSSTAKDLGDQIVSDIKDQFISRLADLDWMDEEVKKLAADKVNAIIQKIGYPTQSPNIMDPAFLHDYYANLTITDAFFNNTLSMDRLSVNQSWSALGKPTDRAQFDMTAYTVNAYYNPPMNEIVFPAGIMQFPGFGSELPKYINYGAFGAVAGHELSHAFDNNGRHYDVHGNMTDWWTNSTVTAFEERTGCFVKEYGNFTAAGPNGTTLHVNGKATLGENIADAGGLSASYSAWLKRRQSYPDLDLPGLSDVFSQDQLFYLSYGNFWCSKYTQSALTRAIYTDEHSPAFARIEGTAMMNSRGFREAFNCPAKEPVCELW</sequence>
<evidence type="ECO:0000313" key="12">
    <source>
        <dbReference type="EMBL" id="KAJ9164981.1"/>
    </source>
</evidence>
<comment type="similarity">
    <text evidence="2">Belongs to the peptidase M13 family.</text>
</comment>
<accession>A0AA38SJG8</accession>
<feature type="transmembrane region" description="Helical" evidence="9">
    <location>
        <begin position="66"/>
        <end position="86"/>
    </location>
</feature>
<dbReference type="Pfam" id="PF05649">
    <property type="entry name" value="Peptidase_M13_N"/>
    <property type="match status" value="1"/>
</dbReference>
<feature type="compositionally biased region" description="Low complexity" evidence="8">
    <location>
        <begin position="32"/>
        <end position="44"/>
    </location>
</feature>
<dbReference type="PANTHER" id="PTHR11733:SF167">
    <property type="entry name" value="FI17812P1-RELATED"/>
    <property type="match status" value="1"/>
</dbReference>
<dbReference type="GO" id="GO:0005886">
    <property type="term" value="C:plasma membrane"/>
    <property type="evidence" value="ECO:0007669"/>
    <property type="project" value="TreeGrafter"/>
</dbReference>
<keyword evidence="5" id="KW-0378">Hydrolase</keyword>
<dbReference type="InterPro" id="IPR024079">
    <property type="entry name" value="MetalloPept_cat_dom_sf"/>
</dbReference>
<dbReference type="PANTHER" id="PTHR11733">
    <property type="entry name" value="ZINC METALLOPROTEASE FAMILY M13 NEPRILYSIN-RELATED"/>
    <property type="match status" value="1"/>
</dbReference>
<evidence type="ECO:0000256" key="4">
    <source>
        <dbReference type="ARBA" id="ARBA00022723"/>
    </source>
</evidence>
<dbReference type="GO" id="GO:0016485">
    <property type="term" value="P:protein processing"/>
    <property type="evidence" value="ECO:0007669"/>
    <property type="project" value="TreeGrafter"/>
</dbReference>
<dbReference type="CDD" id="cd08662">
    <property type="entry name" value="M13"/>
    <property type="match status" value="1"/>
</dbReference>
<evidence type="ECO:0000256" key="9">
    <source>
        <dbReference type="SAM" id="Phobius"/>
    </source>
</evidence>
<evidence type="ECO:0000256" key="5">
    <source>
        <dbReference type="ARBA" id="ARBA00022801"/>
    </source>
</evidence>
<dbReference type="InterPro" id="IPR000718">
    <property type="entry name" value="Peptidase_M13"/>
</dbReference>